<evidence type="ECO:0000256" key="2">
    <source>
        <dbReference type="SAM" id="SignalP"/>
    </source>
</evidence>
<proteinExistence type="predicted"/>
<keyword evidence="4" id="KW-1185">Reference proteome</keyword>
<feature type="signal peptide" evidence="2">
    <location>
        <begin position="1"/>
        <end position="30"/>
    </location>
</feature>
<reference evidence="4" key="1">
    <citation type="journal article" date="2019" name="Int. J. Syst. Evol. Microbiol.">
        <title>The Global Catalogue of Microorganisms (GCM) 10K type strain sequencing project: providing services to taxonomists for standard genome sequencing and annotation.</title>
        <authorList>
            <consortium name="The Broad Institute Genomics Platform"/>
            <consortium name="The Broad Institute Genome Sequencing Center for Infectious Disease"/>
            <person name="Wu L."/>
            <person name="Ma J."/>
        </authorList>
    </citation>
    <scope>NUCLEOTIDE SEQUENCE [LARGE SCALE GENOMIC DNA]</scope>
    <source>
        <strain evidence="4">KCTC 32255</strain>
    </source>
</reference>
<evidence type="ECO:0000313" key="4">
    <source>
        <dbReference type="Proteomes" id="UP001596337"/>
    </source>
</evidence>
<evidence type="ECO:0000256" key="1">
    <source>
        <dbReference type="SAM" id="MobiDB-lite"/>
    </source>
</evidence>
<comment type="caution">
    <text evidence="3">The sequence shown here is derived from an EMBL/GenBank/DDBJ whole genome shotgun (WGS) entry which is preliminary data.</text>
</comment>
<evidence type="ECO:0008006" key="5">
    <source>
        <dbReference type="Google" id="ProtNLM"/>
    </source>
</evidence>
<feature type="chain" id="PRO_5045418185" description="Secreted protein" evidence="2">
    <location>
        <begin position="31"/>
        <end position="324"/>
    </location>
</feature>
<feature type="region of interest" description="Disordered" evidence="1">
    <location>
        <begin position="61"/>
        <end position="86"/>
    </location>
</feature>
<accession>A0ABW2C8N8</accession>
<name>A0ABW2C8N8_9PSEU</name>
<dbReference type="Proteomes" id="UP001596337">
    <property type="component" value="Unassembled WGS sequence"/>
</dbReference>
<keyword evidence="2" id="KW-0732">Signal</keyword>
<evidence type="ECO:0000313" key="3">
    <source>
        <dbReference type="EMBL" id="MFC6870903.1"/>
    </source>
</evidence>
<dbReference type="RefSeq" id="WP_345401637.1">
    <property type="nucleotide sequence ID" value="NZ_BAABLA010000106.1"/>
</dbReference>
<dbReference type="EMBL" id="JBHSXX010000001">
    <property type="protein sequence ID" value="MFC6870903.1"/>
    <property type="molecule type" value="Genomic_DNA"/>
</dbReference>
<protein>
    <recommendedName>
        <fullName evidence="5">Secreted protein</fullName>
    </recommendedName>
</protein>
<organism evidence="3 4">
    <name type="scientific">Haloechinothrix salitolerans</name>
    <dbReference type="NCBI Taxonomy" id="926830"/>
    <lineage>
        <taxon>Bacteria</taxon>
        <taxon>Bacillati</taxon>
        <taxon>Actinomycetota</taxon>
        <taxon>Actinomycetes</taxon>
        <taxon>Pseudonocardiales</taxon>
        <taxon>Pseudonocardiaceae</taxon>
        <taxon>Haloechinothrix</taxon>
    </lineage>
</organism>
<sequence length="324" mass="34309">MQPLPRFGFASVTAMLVAVLMLPTGGSALADHDSDESGQVTVVPGDHFRIAESPSVRMTAQYGLRESESDASRAGSGTPAAASSRSAPVCTFEPIPSVGGVTGEKTVEALKAMMPDLYLGSRGGDESQAFAVRCADASGGWVVGTGAAGGNPVAVLPDPAELAERARQRLVLPMPTPRISPRLTLADGRAATLVNEHTWIWTDPDDWTTQSQRVQVGPVWAEVTARPTRIRFDSGMGHRIACEGPGTPYDRSYGLHAPSPDCGLVFRRSTYGMPDEQTTAEYAISWSVSWRGSTGATDEGGELPDMISRTTESFAVAEAQSLRN</sequence>
<gene>
    <name evidence="3" type="ORF">ACFQGD_27635</name>
</gene>